<dbReference type="AlphaFoldDB" id="A0ABD6EJ82"/>
<dbReference type="Gene3D" id="3.30.465.10">
    <property type="match status" value="1"/>
</dbReference>
<dbReference type="PANTHER" id="PTHR11748">
    <property type="entry name" value="D-LACTATE DEHYDROGENASE"/>
    <property type="match status" value="1"/>
</dbReference>
<evidence type="ECO:0000256" key="2">
    <source>
        <dbReference type="ARBA" id="ARBA00004173"/>
    </source>
</evidence>
<dbReference type="InterPro" id="IPR016166">
    <property type="entry name" value="FAD-bd_PCMH"/>
</dbReference>
<evidence type="ECO:0000256" key="8">
    <source>
        <dbReference type="ARBA" id="ARBA00023128"/>
    </source>
</evidence>
<dbReference type="SUPFAM" id="SSF56176">
    <property type="entry name" value="FAD-binding/transporter-associated domain-like"/>
    <property type="match status" value="1"/>
</dbReference>
<dbReference type="InterPro" id="IPR016171">
    <property type="entry name" value="Vanillyl_alc_oxidase_C-sub2"/>
</dbReference>
<dbReference type="InterPro" id="IPR004113">
    <property type="entry name" value="FAD-bd_oxidored_4_C"/>
</dbReference>
<dbReference type="FunFam" id="1.10.45.10:FF:000001">
    <property type="entry name" value="D-lactate dehydrogenase mitochondrial"/>
    <property type="match status" value="1"/>
</dbReference>
<keyword evidence="8" id="KW-0496">Mitochondrion</keyword>
<keyword evidence="4" id="KW-0285">Flavoprotein</keyword>
<keyword evidence="5" id="KW-0274">FAD</keyword>
<keyword evidence="12" id="KW-1185">Reference proteome</keyword>
<sequence length="475" mass="51842">MWRTPLRWSSTSVKKGIENTILELERLLGADKIKTTASMKDQHSHDESHHRVRAPDVVVLPGNVEEVSGVLRFCNQNKISVVPFGAGTGLEGGTVPVKGGVSLDVMSMNEIVEINAEDFDCTVQCGVTRNTLNKHLHETGLWFPVDPGADASLGGMISTCASGTNAMKYGTMLQNVLNLEVVLPNGEVMYTHGKGKRAKKSAAGYNLTSLFVGSEGTLGVITEATIRLHARPNCISTAICSFPSVYEAVASVVNVLQCSIPVARIEFLDKQLVMAINRFSHTSLTELPTLMLEFQGMTNEEVKVQADLIGEICSDNKGSDFMWSYLPEEMEQLWKARHNAYYAIVAQRKGCNGFSTDVCVPISKLAEVITAVRKDIDESGLLGCILGHVGDGNFHCMFPVNESDEMEVKAIWNLSDKIVKRALAANGTCTGEHGIGLGKRRYLVEEIGENGIKAMRTIKEAFDPNFIMNPGKIFL</sequence>
<reference evidence="11 12" key="1">
    <citation type="submission" date="2024-08" db="EMBL/GenBank/DDBJ databases">
        <title>Gnathostoma spinigerum genome.</title>
        <authorList>
            <person name="Gonzalez-Bertolin B."/>
            <person name="Monzon S."/>
            <person name="Zaballos A."/>
            <person name="Jimenez P."/>
            <person name="Dekumyoy P."/>
            <person name="Varona S."/>
            <person name="Cuesta I."/>
            <person name="Sumanam S."/>
            <person name="Adisakwattana P."/>
            <person name="Gasser R.B."/>
            <person name="Hernandez-Gonzalez A."/>
            <person name="Young N.D."/>
            <person name="Perteguer M.J."/>
        </authorList>
    </citation>
    <scope>NUCLEOTIDE SEQUENCE [LARGE SCALE GENOMIC DNA]</scope>
    <source>
        <strain evidence="11">AL3</strain>
        <tissue evidence="11">Liver</tissue>
    </source>
</reference>
<dbReference type="FunFam" id="3.30.465.10:FF:000016">
    <property type="entry name" value="probable D-lactate dehydrogenase, mitochondrial"/>
    <property type="match status" value="1"/>
</dbReference>
<dbReference type="Pfam" id="PF01565">
    <property type="entry name" value="FAD_binding_4"/>
    <property type="match status" value="1"/>
</dbReference>
<dbReference type="Pfam" id="PF02913">
    <property type="entry name" value="FAD-oxidase_C"/>
    <property type="match status" value="1"/>
</dbReference>
<keyword evidence="6" id="KW-0809">Transit peptide</keyword>
<name>A0ABD6EJ82_9BILA</name>
<feature type="domain" description="FAD-binding PCMH-type" evidence="10">
    <location>
        <begin position="51"/>
        <end position="231"/>
    </location>
</feature>
<dbReference type="InterPro" id="IPR006094">
    <property type="entry name" value="Oxid_FAD_bind_N"/>
</dbReference>
<evidence type="ECO:0000313" key="11">
    <source>
        <dbReference type="EMBL" id="MFH4979953.1"/>
    </source>
</evidence>
<protein>
    <recommendedName>
        <fullName evidence="9">D-lactate dehydrogenase (cytochrome)</fullName>
        <ecNumber evidence="9">1.1.2.4</ecNumber>
    </recommendedName>
</protein>
<dbReference type="FunFam" id="3.30.43.10:FF:000010">
    <property type="entry name" value="probable D-lactate dehydrogenase, mitochondrial"/>
    <property type="match status" value="1"/>
</dbReference>
<dbReference type="Gene3D" id="3.30.70.2740">
    <property type="match status" value="1"/>
</dbReference>
<gene>
    <name evidence="11" type="ORF">AB6A40_006662</name>
</gene>
<dbReference type="SUPFAM" id="SSF55103">
    <property type="entry name" value="FAD-linked oxidases, C-terminal domain"/>
    <property type="match status" value="1"/>
</dbReference>
<evidence type="ECO:0000256" key="5">
    <source>
        <dbReference type="ARBA" id="ARBA00022827"/>
    </source>
</evidence>
<comment type="similarity">
    <text evidence="3">Belongs to the FAD-binding oxidoreductase/transferase type 4 family.</text>
</comment>
<accession>A0ABD6EJ82</accession>
<dbReference type="InterPro" id="IPR016164">
    <property type="entry name" value="FAD-linked_Oxase-like_C"/>
</dbReference>
<evidence type="ECO:0000256" key="4">
    <source>
        <dbReference type="ARBA" id="ARBA00022630"/>
    </source>
</evidence>
<comment type="cofactor">
    <cofactor evidence="1">
        <name>FAD</name>
        <dbReference type="ChEBI" id="CHEBI:57692"/>
    </cofactor>
</comment>
<evidence type="ECO:0000256" key="3">
    <source>
        <dbReference type="ARBA" id="ARBA00008000"/>
    </source>
</evidence>
<dbReference type="PANTHER" id="PTHR11748:SF111">
    <property type="entry name" value="D-LACTATE DEHYDROGENASE, MITOCHONDRIAL-RELATED"/>
    <property type="match status" value="1"/>
</dbReference>
<comment type="subcellular location">
    <subcellularLocation>
        <location evidence="2">Mitochondrion</location>
    </subcellularLocation>
</comment>
<dbReference type="EC" id="1.1.2.4" evidence="9"/>
<comment type="caution">
    <text evidence="11">The sequence shown here is derived from an EMBL/GenBank/DDBJ whole genome shotgun (WGS) entry which is preliminary data.</text>
</comment>
<organism evidence="11 12">
    <name type="scientific">Gnathostoma spinigerum</name>
    <dbReference type="NCBI Taxonomy" id="75299"/>
    <lineage>
        <taxon>Eukaryota</taxon>
        <taxon>Metazoa</taxon>
        <taxon>Ecdysozoa</taxon>
        <taxon>Nematoda</taxon>
        <taxon>Chromadorea</taxon>
        <taxon>Rhabditida</taxon>
        <taxon>Spirurina</taxon>
        <taxon>Gnathostomatomorpha</taxon>
        <taxon>Gnathostomatoidea</taxon>
        <taxon>Gnathostomatidae</taxon>
        <taxon>Gnathostoma</taxon>
    </lineage>
</organism>
<evidence type="ECO:0000259" key="10">
    <source>
        <dbReference type="PROSITE" id="PS51387"/>
    </source>
</evidence>
<evidence type="ECO:0000256" key="7">
    <source>
        <dbReference type="ARBA" id="ARBA00023002"/>
    </source>
</evidence>
<evidence type="ECO:0000256" key="1">
    <source>
        <dbReference type="ARBA" id="ARBA00001974"/>
    </source>
</evidence>
<dbReference type="Gene3D" id="1.10.45.10">
    <property type="entry name" value="Vanillyl-alcohol Oxidase, Chain A, domain 4"/>
    <property type="match status" value="1"/>
</dbReference>
<dbReference type="FunFam" id="3.30.70.2740:FF:000001">
    <property type="entry name" value="D-lactate dehydrogenase mitochondrial"/>
    <property type="match status" value="1"/>
</dbReference>
<dbReference type="PROSITE" id="PS51387">
    <property type="entry name" value="FAD_PCMH"/>
    <property type="match status" value="1"/>
</dbReference>
<dbReference type="InterPro" id="IPR016169">
    <property type="entry name" value="FAD-bd_PCMH_sub2"/>
</dbReference>
<dbReference type="GO" id="GO:0005739">
    <property type="term" value="C:mitochondrion"/>
    <property type="evidence" value="ECO:0007669"/>
    <property type="project" value="UniProtKB-SubCell"/>
</dbReference>
<proteinExistence type="inferred from homology"/>
<dbReference type="InterPro" id="IPR036318">
    <property type="entry name" value="FAD-bd_PCMH-like_sf"/>
</dbReference>
<dbReference type="GO" id="GO:0004458">
    <property type="term" value="F:D-lactate dehydrogenase (cytochrome) activity"/>
    <property type="evidence" value="ECO:0007669"/>
    <property type="project" value="UniProtKB-EC"/>
</dbReference>
<dbReference type="EMBL" id="JBGFUD010004867">
    <property type="protein sequence ID" value="MFH4979953.1"/>
    <property type="molecule type" value="Genomic_DNA"/>
</dbReference>
<evidence type="ECO:0000313" key="12">
    <source>
        <dbReference type="Proteomes" id="UP001608902"/>
    </source>
</evidence>
<evidence type="ECO:0000256" key="9">
    <source>
        <dbReference type="ARBA" id="ARBA00038897"/>
    </source>
</evidence>
<evidence type="ECO:0000256" key="6">
    <source>
        <dbReference type="ARBA" id="ARBA00022946"/>
    </source>
</evidence>
<dbReference type="Proteomes" id="UP001608902">
    <property type="component" value="Unassembled WGS sequence"/>
</dbReference>
<keyword evidence="7" id="KW-0560">Oxidoreductase</keyword>